<reference evidence="5 6" key="1">
    <citation type="submission" date="2019-07" db="EMBL/GenBank/DDBJ databases">
        <title>Genome assembly of Bacillus simplex strain GGC-P6A.</title>
        <authorList>
            <person name="Jennings M.E."/>
            <person name="Barton H.A."/>
        </authorList>
    </citation>
    <scope>NUCLEOTIDE SEQUENCE [LARGE SCALE GENOMIC DNA]</scope>
    <source>
        <strain evidence="5 6">GGC-P6A</strain>
    </source>
</reference>
<evidence type="ECO:0000259" key="4">
    <source>
        <dbReference type="Pfam" id="PF13458"/>
    </source>
</evidence>
<dbReference type="Pfam" id="PF13458">
    <property type="entry name" value="Peripla_BP_6"/>
    <property type="match status" value="1"/>
</dbReference>
<comment type="caution">
    <text evidence="5">The sequence shown here is derived from an EMBL/GenBank/DDBJ whole genome shotgun (WGS) entry which is preliminary data.</text>
</comment>
<protein>
    <submittedName>
        <fullName evidence="5">ABC transporter substrate-binding protein</fullName>
    </submittedName>
</protein>
<sequence length="417" mass="45477">MGVRFMKKFFSLMVISFLLILTACSGSDQTSGENKGSETLKIGAIFPLSGGLAMLGEESYRGVELAIEQRNKNGGVADGKKVELIKGDAPDPDSAQSEANRLINQENIKTIVGSYSSGIAQAASEVTERNGVLFWEYGAVADSITDRGYKYVLRTNPPASYLSKTHIDFIKDYVAAKLGKDLSEIRVAIAHEDSSYGSTIADEAEKLAKKESINVVTVQPYSAATNDLSSVVLNLKKAKPDVLIAVSYLNDGILLHRQSQELGLKVPVVVGSGGGHDMADFREGVGDMGDGILDVAFPQYQINHEFTPGMEEFINLYKEKYGEEPRSGHSLVHFMGTNVLLDLIDEVGDINPDKLREAALNYKVEAGKTVTGWGVEFDPKTGQNKLSEPYVHQWIDGKLLTVWPEKVAVQEPQINNK</sequence>
<dbReference type="Proteomes" id="UP000317770">
    <property type="component" value="Unassembled WGS sequence"/>
</dbReference>
<evidence type="ECO:0000256" key="2">
    <source>
        <dbReference type="ARBA" id="ARBA00022729"/>
    </source>
</evidence>
<dbReference type="InterPro" id="IPR028081">
    <property type="entry name" value="Leu-bd"/>
</dbReference>
<dbReference type="CDD" id="cd06340">
    <property type="entry name" value="PBP1_ABC_ligand_binding-like"/>
    <property type="match status" value="1"/>
</dbReference>
<dbReference type="PANTHER" id="PTHR30483">
    <property type="entry name" value="LEUCINE-SPECIFIC-BINDING PROTEIN"/>
    <property type="match status" value="1"/>
</dbReference>
<dbReference type="AlphaFoldDB" id="A0A8B5Y4A4"/>
<proteinExistence type="inferred from homology"/>
<feature type="signal peptide" evidence="3">
    <location>
        <begin position="1"/>
        <end position="25"/>
    </location>
</feature>
<evidence type="ECO:0000313" key="6">
    <source>
        <dbReference type="Proteomes" id="UP000317770"/>
    </source>
</evidence>
<accession>A0A8B5Y4A4</accession>
<evidence type="ECO:0000313" key="5">
    <source>
        <dbReference type="EMBL" id="TVX83950.1"/>
    </source>
</evidence>
<dbReference type="InterPro" id="IPR028082">
    <property type="entry name" value="Peripla_BP_I"/>
</dbReference>
<gene>
    <name evidence="5" type="ORF">FQP34_01620</name>
</gene>
<feature type="chain" id="PRO_5039653160" evidence="3">
    <location>
        <begin position="26"/>
        <end position="417"/>
    </location>
</feature>
<dbReference type="PROSITE" id="PS51257">
    <property type="entry name" value="PROKAR_LIPOPROTEIN"/>
    <property type="match status" value="1"/>
</dbReference>
<dbReference type="PANTHER" id="PTHR30483:SF37">
    <property type="entry name" value="ABC TRANSPORTER SUBSTRATE-BINDING PROTEIN"/>
    <property type="match status" value="1"/>
</dbReference>
<organism evidence="5 6">
    <name type="scientific">Peribacillus simplex</name>
    <dbReference type="NCBI Taxonomy" id="1478"/>
    <lineage>
        <taxon>Bacteria</taxon>
        <taxon>Bacillati</taxon>
        <taxon>Bacillota</taxon>
        <taxon>Bacilli</taxon>
        <taxon>Bacillales</taxon>
        <taxon>Bacillaceae</taxon>
        <taxon>Peribacillus</taxon>
    </lineage>
</organism>
<keyword evidence="2 3" id="KW-0732">Signal</keyword>
<dbReference type="Gene3D" id="3.40.50.2300">
    <property type="match status" value="2"/>
</dbReference>
<evidence type="ECO:0000256" key="3">
    <source>
        <dbReference type="SAM" id="SignalP"/>
    </source>
</evidence>
<evidence type="ECO:0000256" key="1">
    <source>
        <dbReference type="ARBA" id="ARBA00010062"/>
    </source>
</evidence>
<dbReference type="SUPFAM" id="SSF53822">
    <property type="entry name" value="Periplasmic binding protein-like I"/>
    <property type="match status" value="1"/>
</dbReference>
<dbReference type="InterPro" id="IPR051010">
    <property type="entry name" value="BCAA_transport"/>
</dbReference>
<name>A0A8B5Y4A4_9BACI</name>
<feature type="domain" description="Leucine-binding protein" evidence="4">
    <location>
        <begin position="39"/>
        <end position="383"/>
    </location>
</feature>
<dbReference type="EMBL" id="VNKI01000001">
    <property type="protein sequence ID" value="TVX83950.1"/>
    <property type="molecule type" value="Genomic_DNA"/>
</dbReference>
<comment type="similarity">
    <text evidence="1">Belongs to the leucine-binding protein family.</text>
</comment>